<comment type="caution">
    <text evidence="1">The sequence shown here is derived from an EMBL/GenBank/DDBJ whole genome shotgun (WGS) entry which is preliminary data.</text>
</comment>
<sequence>MGFVHRGVFVWCWRIELFECLEEALDDGVFVWCWRIELFECLEEALDDSVADENSLYGR</sequence>
<dbReference type="Proteomes" id="UP000311919">
    <property type="component" value="Unassembled WGS sequence"/>
</dbReference>
<gene>
    <name evidence="1" type="ORF">EWB00_004429</name>
</gene>
<proteinExistence type="predicted"/>
<evidence type="ECO:0000313" key="1">
    <source>
        <dbReference type="EMBL" id="TNN11674.1"/>
    </source>
</evidence>
<dbReference type="EMBL" id="SKCS01000284">
    <property type="protein sequence ID" value="TNN11674.1"/>
    <property type="molecule type" value="Genomic_DNA"/>
</dbReference>
<dbReference type="AlphaFoldDB" id="A0A4Z2D5B9"/>
<keyword evidence="2" id="KW-1185">Reference proteome</keyword>
<name>A0A4Z2D5B9_SCHJA</name>
<accession>A0A4Z2D5B9</accession>
<evidence type="ECO:0000313" key="2">
    <source>
        <dbReference type="Proteomes" id="UP000311919"/>
    </source>
</evidence>
<organism evidence="1 2">
    <name type="scientific">Schistosoma japonicum</name>
    <name type="common">Blood fluke</name>
    <dbReference type="NCBI Taxonomy" id="6182"/>
    <lineage>
        <taxon>Eukaryota</taxon>
        <taxon>Metazoa</taxon>
        <taxon>Spiralia</taxon>
        <taxon>Lophotrochozoa</taxon>
        <taxon>Platyhelminthes</taxon>
        <taxon>Trematoda</taxon>
        <taxon>Digenea</taxon>
        <taxon>Strigeidida</taxon>
        <taxon>Schistosomatoidea</taxon>
        <taxon>Schistosomatidae</taxon>
        <taxon>Schistosoma</taxon>
    </lineage>
</organism>
<reference evidence="1 2" key="1">
    <citation type="submission" date="2019-03" db="EMBL/GenBank/DDBJ databases">
        <title>An improved genome assembly of the fluke Schistosoma japonicum.</title>
        <authorList>
            <person name="Hu W."/>
            <person name="Luo F."/>
            <person name="Yin M."/>
            <person name="Mo X."/>
            <person name="Sun C."/>
            <person name="Wu Q."/>
            <person name="Zhu B."/>
            <person name="Xiang M."/>
            <person name="Wang J."/>
            <person name="Wang Y."/>
            <person name="Zhang T."/>
            <person name="Xu B."/>
            <person name="Zheng H."/>
            <person name="Feng Z."/>
        </authorList>
    </citation>
    <scope>NUCLEOTIDE SEQUENCE [LARGE SCALE GENOMIC DNA]</scope>
    <source>
        <strain evidence="1">HuSjv2</strain>
        <tissue evidence="1">Worms</tissue>
    </source>
</reference>
<protein>
    <submittedName>
        <fullName evidence="1">Uncharacterized protein</fullName>
    </submittedName>
</protein>